<keyword evidence="2" id="KW-1185">Reference proteome</keyword>
<protein>
    <submittedName>
        <fullName evidence="1">Uncharacterized protein</fullName>
    </submittedName>
</protein>
<dbReference type="EMBL" id="JAULSV010000003">
    <property type="protein sequence ID" value="KAK0648628.1"/>
    <property type="molecule type" value="Genomic_DNA"/>
</dbReference>
<organism evidence="1 2">
    <name type="scientific">Cercophora newfieldiana</name>
    <dbReference type="NCBI Taxonomy" id="92897"/>
    <lineage>
        <taxon>Eukaryota</taxon>
        <taxon>Fungi</taxon>
        <taxon>Dikarya</taxon>
        <taxon>Ascomycota</taxon>
        <taxon>Pezizomycotina</taxon>
        <taxon>Sordariomycetes</taxon>
        <taxon>Sordariomycetidae</taxon>
        <taxon>Sordariales</taxon>
        <taxon>Lasiosphaeriaceae</taxon>
        <taxon>Cercophora</taxon>
    </lineage>
</organism>
<evidence type="ECO:0000313" key="1">
    <source>
        <dbReference type="EMBL" id="KAK0648628.1"/>
    </source>
</evidence>
<proteinExistence type="predicted"/>
<accession>A0AA39Y9Q3</accession>
<gene>
    <name evidence="1" type="ORF">B0T16DRAFT_408531</name>
</gene>
<reference evidence="1" key="1">
    <citation type="submission" date="2023-06" db="EMBL/GenBank/DDBJ databases">
        <title>Genome-scale phylogeny and comparative genomics of the fungal order Sordariales.</title>
        <authorList>
            <consortium name="Lawrence Berkeley National Laboratory"/>
            <person name="Hensen N."/>
            <person name="Bonometti L."/>
            <person name="Westerberg I."/>
            <person name="Brannstrom I.O."/>
            <person name="Guillou S."/>
            <person name="Cros-Aarteil S."/>
            <person name="Calhoun S."/>
            <person name="Haridas S."/>
            <person name="Kuo A."/>
            <person name="Mondo S."/>
            <person name="Pangilinan J."/>
            <person name="Riley R."/>
            <person name="Labutti K."/>
            <person name="Andreopoulos B."/>
            <person name="Lipzen A."/>
            <person name="Chen C."/>
            <person name="Yanf M."/>
            <person name="Daum C."/>
            <person name="Ng V."/>
            <person name="Clum A."/>
            <person name="Steindorff A."/>
            <person name="Ohm R."/>
            <person name="Martin F."/>
            <person name="Silar P."/>
            <person name="Natvig D."/>
            <person name="Lalanne C."/>
            <person name="Gautier V."/>
            <person name="Ament-Velasquez S.L."/>
            <person name="Kruys A."/>
            <person name="Hutchinson M.I."/>
            <person name="Powell A.J."/>
            <person name="Barry K."/>
            <person name="Miller A.N."/>
            <person name="Grigoriev I.V."/>
            <person name="Debuchy R."/>
            <person name="Gladieux P."/>
            <person name="Thoren M.H."/>
            <person name="Johannesson H."/>
        </authorList>
    </citation>
    <scope>NUCLEOTIDE SEQUENCE</scope>
    <source>
        <strain evidence="1">SMH2532-1</strain>
    </source>
</reference>
<dbReference type="Proteomes" id="UP001174936">
    <property type="component" value="Unassembled WGS sequence"/>
</dbReference>
<dbReference type="AlphaFoldDB" id="A0AA39Y9Q3"/>
<sequence>MARRLAGYLQPKAEVVTERKQIQQAVVDAKKEKGFRWGRKKSEGASTPSPAIMVPVGSQKGSSYLEAAPIVQGDDRVNMTVQADEVTFRKENDFGVWESRSGFGIVVTIRVKKA</sequence>
<name>A0AA39Y9Q3_9PEZI</name>
<comment type="caution">
    <text evidence="1">The sequence shown here is derived from an EMBL/GenBank/DDBJ whole genome shotgun (WGS) entry which is preliminary data.</text>
</comment>
<evidence type="ECO:0000313" key="2">
    <source>
        <dbReference type="Proteomes" id="UP001174936"/>
    </source>
</evidence>